<evidence type="ECO:0000259" key="4">
    <source>
        <dbReference type="Pfam" id="PF00478"/>
    </source>
</evidence>
<dbReference type="GO" id="GO:0003938">
    <property type="term" value="F:IMP dehydrogenase activity"/>
    <property type="evidence" value="ECO:0007669"/>
    <property type="project" value="InterPro"/>
</dbReference>
<comment type="similarity">
    <text evidence="1">Belongs to the IMPDH/GMPR family.</text>
</comment>
<proteinExistence type="inferred from homology"/>
<reference evidence="5 6" key="1">
    <citation type="submission" date="2015-03" db="EMBL/GenBank/DDBJ databases">
        <title>Complete genome sequence of Lactobacillus acetotolerans NBRC 13120.</title>
        <authorList>
            <person name="Toh H."/>
            <person name="Morita H."/>
            <person name="Fujita N."/>
        </authorList>
    </citation>
    <scope>NUCLEOTIDE SEQUENCE [LARGE SCALE GENOMIC DNA]</scope>
    <source>
        <strain evidence="5 6">NBRC 13120</strain>
    </source>
</reference>
<dbReference type="SMART" id="SM01240">
    <property type="entry name" value="IMPDH"/>
    <property type="match status" value="1"/>
</dbReference>
<dbReference type="PANTHER" id="PTHR11911">
    <property type="entry name" value="INOSINE-5-MONOPHOSPHATE DEHYDROGENASE RELATED"/>
    <property type="match status" value="1"/>
</dbReference>
<sequence>MSNWDTKFAKKCLTFDDVLLIPAESHVLPNEVNLSTKLANNIKLNIPLISAGMDTVTEGTMAIAMALQGGLGVIHKNMSITAQAGEVANVKSVVVPPNATKAAVDAKNRLLVAAAVGVTSDTFERAEALLEKGADAIVIDTAHGHSAGVIRKIKEIRKHFPKVTLIAGNVATGDATRALFDAGVDVVKVGIVPGSICTTRVVAVVGVPQITAIYDAATAAREYHKPIIADGGIKYSGDVVKAIAAGGNAVMLGSMLSGTTEAPGEVFEDNGKKYKTYRGMGSVGAMAQAHGSSDRYFQGGVNEANKLVPEGVEARVDYKGDVSDIVFQIDGGLRSGMGYVGAATIPDLIEKAQFVRITNAGLRESHPHDVQMTKAAPNYK</sequence>
<dbReference type="EMBL" id="AP014808">
    <property type="protein sequence ID" value="BAQ56615.1"/>
    <property type="molecule type" value="Genomic_DNA"/>
</dbReference>
<dbReference type="GO" id="GO:0006183">
    <property type="term" value="P:GTP biosynthetic process"/>
    <property type="evidence" value="ECO:0007669"/>
    <property type="project" value="TreeGrafter"/>
</dbReference>
<dbReference type="Gene3D" id="3.20.20.70">
    <property type="entry name" value="Aldolase class I"/>
    <property type="match status" value="2"/>
</dbReference>
<keyword evidence="6" id="KW-1185">Reference proteome</keyword>
<protein>
    <submittedName>
        <fullName evidence="5">Inosine-5'-monophosphate dehydrogenase</fullName>
    </submittedName>
</protein>
<accession>A0A0D6A253</accession>
<evidence type="ECO:0000256" key="2">
    <source>
        <dbReference type="ARBA" id="ARBA00022857"/>
    </source>
</evidence>
<keyword evidence="3" id="KW-0560">Oxidoreductase</keyword>
<evidence type="ECO:0000256" key="3">
    <source>
        <dbReference type="ARBA" id="ARBA00023002"/>
    </source>
</evidence>
<name>A0A0D6A253_9LACO</name>
<feature type="domain" description="IMP dehydrogenase/GMP reductase" evidence="4">
    <location>
        <begin position="13"/>
        <end position="368"/>
    </location>
</feature>
<gene>
    <name evidence="5" type="ORF">LBAT_0226</name>
</gene>
<dbReference type="RefSeq" id="WP_060459122.1">
    <property type="nucleotide sequence ID" value="NZ_AP014808.1"/>
</dbReference>
<dbReference type="Proteomes" id="UP000035709">
    <property type="component" value="Chromosome"/>
</dbReference>
<keyword evidence="2" id="KW-0521">NADP</keyword>
<dbReference type="PATRIC" id="fig|1600.4.peg.231"/>
<dbReference type="InterPro" id="IPR001093">
    <property type="entry name" value="IMP_DH_GMPRt"/>
</dbReference>
<evidence type="ECO:0000313" key="6">
    <source>
        <dbReference type="Proteomes" id="UP000035709"/>
    </source>
</evidence>
<dbReference type="CDD" id="cd00381">
    <property type="entry name" value="IMPDH"/>
    <property type="match status" value="1"/>
</dbReference>
<dbReference type="InterPro" id="IPR013785">
    <property type="entry name" value="Aldolase_TIM"/>
</dbReference>
<organism evidence="5 6">
    <name type="scientific">Lactobacillus acetotolerans</name>
    <dbReference type="NCBI Taxonomy" id="1600"/>
    <lineage>
        <taxon>Bacteria</taxon>
        <taxon>Bacillati</taxon>
        <taxon>Bacillota</taxon>
        <taxon>Bacilli</taxon>
        <taxon>Lactobacillales</taxon>
        <taxon>Lactobacillaceae</taxon>
        <taxon>Lactobacillus</taxon>
    </lineage>
</organism>
<dbReference type="SUPFAM" id="SSF51412">
    <property type="entry name" value="Inosine monophosphate dehydrogenase (IMPDH)"/>
    <property type="match status" value="1"/>
</dbReference>
<dbReference type="STRING" id="1600.LBAT_0226"/>
<dbReference type="KEGG" id="lae:LBAT_0226"/>
<dbReference type="PANTHER" id="PTHR11911:SF111">
    <property type="entry name" value="INOSINE-5'-MONOPHOSPHATE DEHYDROGENASE"/>
    <property type="match status" value="1"/>
</dbReference>
<evidence type="ECO:0000256" key="1">
    <source>
        <dbReference type="ARBA" id="ARBA00005502"/>
    </source>
</evidence>
<evidence type="ECO:0000313" key="5">
    <source>
        <dbReference type="EMBL" id="BAQ56615.1"/>
    </source>
</evidence>
<dbReference type="FunFam" id="3.20.20.70:FF:000424">
    <property type="entry name" value="Inosine-5'-monophosphate dehydrogenase 2"/>
    <property type="match status" value="1"/>
</dbReference>
<dbReference type="AlphaFoldDB" id="A0A0D6A253"/>
<dbReference type="OrthoDB" id="9805398at2"/>
<dbReference type="Pfam" id="PF00478">
    <property type="entry name" value="IMPDH"/>
    <property type="match status" value="1"/>
</dbReference>
<dbReference type="InterPro" id="IPR005990">
    <property type="entry name" value="IMP_DH"/>
</dbReference>